<gene>
    <name evidence="2" type="ORF">SAMN04488568_101251</name>
</gene>
<name>A0A1G9LXM4_9PROT</name>
<feature type="transmembrane region" description="Helical" evidence="1">
    <location>
        <begin position="425"/>
        <end position="444"/>
    </location>
</feature>
<feature type="transmembrane region" description="Helical" evidence="1">
    <location>
        <begin position="282"/>
        <end position="304"/>
    </location>
</feature>
<feature type="transmembrane region" description="Helical" evidence="1">
    <location>
        <begin position="224"/>
        <end position="244"/>
    </location>
</feature>
<evidence type="ECO:0000313" key="2">
    <source>
        <dbReference type="EMBL" id="SDL66770.1"/>
    </source>
</evidence>
<proteinExistence type="predicted"/>
<evidence type="ECO:0000313" key="3">
    <source>
        <dbReference type="Proteomes" id="UP000199759"/>
    </source>
</evidence>
<keyword evidence="3" id="KW-1185">Reference proteome</keyword>
<feature type="transmembrane region" description="Helical" evidence="1">
    <location>
        <begin position="450"/>
        <end position="474"/>
    </location>
</feature>
<dbReference type="AlphaFoldDB" id="A0A1G9LXM4"/>
<protein>
    <submittedName>
        <fullName evidence="2">Uncharacterized protein</fullName>
    </submittedName>
</protein>
<feature type="transmembrane region" description="Helical" evidence="1">
    <location>
        <begin position="394"/>
        <end position="413"/>
    </location>
</feature>
<accession>A0A1G9LXM4</accession>
<reference evidence="2 3" key="1">
    <citation type="submission" date="2016-10" db="EMBL/GenBank/DDBJ databases">
        <authorList>
            <person name="de Groot N.N."/>
        </authorList>
    </citation>
    <scope>NUCLEOTIDE SEQUENCE [LARGE SCALE GENOMIC DNA]</scope>
    <source>
        <strain evidence="2 3">DSM 16077</strain>
    </source>
</reference>
<evidence type="ECO:0000256" key="1">
    <source>
        <dbReference type="SAM" id="Phobius"/>
    </source>
</evidence>
<organism evidence="2 3">
    <name type="scientific">Maricaulis salignorans</name>
    <dbReference type="NCBI Taxonomy" id="144026"/>
    <lineage>
        <taxon>Bacteria</taxon>
        <taxon>Pseudomonadati</taxon>
        <taxon>Pseudomonadota</taxon>
        <taxon>Alphaproteobacteria</taxon>
        <taxon>Maricaulales</taxon>
        <taxon>Maricaulaceae</taxon>
        <taxon>Maricaulis</taxon>
    </lineage>
</organism>
<keyword evidence="1" id="KW-0472">Membrane</keyword>
<feature type="transmembrane region" description="Helical" evidence="1">
    <location>
        <begin position="251"/>
        <end position="270"/>
    </location>
</feature>
<feature type="transmembrane region" description="Helical" evidence="1">
    <location>
        <begin position="325"/>
        <end position="344"/>
    </location>
</feature>
<feature type="transmembrane region" description="Helical" evidence="1">
    <location>
        <begin position="174"/>
        <end position="194"/>
    </location>
</feature>
<dbReference type="STRING" id="144026.SAMN04488568_101251"/>
<keyword evidence="1" id="KW-0812">Transmembrane</keyword>
<dbReference type="Proteomes" id="UP000199759">
    <property type="component" value="Unassembled WGS sequence"/>
</dbReference>
<keyword evidence="1" id="KW-1133">Transmembrane helix</keyword>
<sequence length="487" mass="54878">MGVREKLATSYQYRAGRWQDVLKAWLQPRADLMADDLFAGELVNWRGQQVQQLQQVMPEGRIGSRNVGAAGKVNPGGLGRWVMLANSLVHAHRNRSVPEIGTVHNRGDGQSRSRAHGHIISVATRSAFADIREGQDVISPCKLGIKSIATHKGWGNKDMNQPVLSPRPDEVRDVFIVTALCLLIQIALQTTFIVTDLRPDEYKYIGAFNEFFFGTDAAGQVSTALVRLILLSICVVLSLVFYRLGLIDKNTLVLALVWPMTTFLFSRIHIEFLVFPFCLMALNARIWVDVAVILVLVGLGLFLRENNFFVIAIFRSIIVAQKVRFTWLAPSVFLAFAVSLNHLLNMGIAQRIPLLGPELQRFNWTRTVVNPEYNPLETLVVFFSSMHFFTRHDLAWYVDAVFTAMVLAVLAADPESRRRLFKVRHYVFAFAVTLIGMGEITHAFQNARYYFFFIPLLAVMLTRRNFIAIALLGLAHTAIKSVEAAIY</sequence>
<dbReference type="EMBL" id="FNHG01000001">
    <property type="protein sequence ID" value="SDL66770.1"/>
    <property type="molecule type" value="Genomic_DNA"/>
</dbReference>